<dbReference type="AlphaFoldDB" id="A0A3B0XIG7"/>
<dbReference type="Pfam" id="PF07916">
    <property type="entry name" value="TraG_N"/>
    <property type="match status" value="1"/>
</dbReference>
<organism evidence="3">
    <name type="scientific">hydrothermal vent metagenome</name>
    <dbReference type="NCBI Taxonomy" id="652676"/>
    <lineage>
        <taxon>unclassified sequences</taxon>
        <taxon>metagenomes</taxon>
        <taxon>ecological metagenomes</taxon>
    </lineage>
</organism>
<keyword evidence="1" id="KW-0812">Transmembrane</keyword>
<protein>
    <recommendedName>
        <fullName evidence="2">TraG N-terminal Proteobacteria domain-containing protein</fullName>
    </recommendedName>
</protein>
<dbReference type="InterPro" id="IPR012931">
    <property type="entry name" value="TraG_N_Proteobacteria"/>
</dbReference>
<feature type="transmembrane region" description="Helical" evidence="1">
    <location>
        <begin position="454"/>
        <end position="473"/>
    </location>
</feature>
<dbReference type="EMBL" id="UOFH01000389">
    <property type="protein sequence ID" value="VAW67441.1"/>
    <property type="molecule type" value="Genomic_DNA"/>
</dbReference>
<proteinExistence type="predicted"/>
<sequence length="593" mass="65370">MNVGSLLEIYTTMFGWAFYDMLYELFNMTGLLFYPFLMGLYRNWKDPYLSQDDKPAAVTSQRRVQFTILTMMVVLTIAVVPVIPIQLNELNYKVACTDNVGAQQIIADQQGGSTGSTYDSNFASTQNVRMPIIWWAALSFSSGLNYAATASFPCFEDIKGLDQQLRNLTIKDQALRHEYFRFANECFLPAKSKYIESLRGGQQHGYVALREATFYATPIDAWGRRYDRSDPFFIGSHFYLETPGFYSWDTLDRNTCETSSTSGCGFQATEPVPGWGYNPARDVYSANEMNNPPPGGLVGKPDCTEWWSDPLPRGLKQKLLNNIEAAHLSYKPLDSAANLWKNIKIGIEDAYDRTVYAPTQIEDLVIRRFVQQDPPEFLGGQGSNNFSDTTNPWTTGQKIQAIGAGAAVSGAAILASEALIPVALAGAASTAIELADALRGFYLTLFVAKSAAPMIQAILLMMIYPLLLIYHVMSEYDVDAVFTALFLVLAVRFFTPLWAFTDYLDARLFVSMYPDATLLGGVVTYGMNRLLLDMVLTALIVVAPMILLFMIGLAGVNARGAGQAMNDIGNSASKSLGGTGSGFARNASNQVNK</sequence>
<name>A0A3B0XIG7_9ZZZZ</name>
<feature type="transmembrane region" description="Helical" evidence="1">
    <location>
        <begin position="534"/>
        <end position="556"/>
    </location>
</feature>
<gene>
    <name evidence="3" type="ORF">MNBD_GAMMA08-2090</name>
</gene>
<evidence type="ECO:0000259" key="2">
    <source>
        <dbReference type="Pfam" id="PF07916"/>
    </source>
</evidence>
<keyword evidence="1" id="KW-0472">Membrane</keyword>
<feature type="domain" description="TraG N-terminal Proteobacteria" evidence="2">
    <location>
        <begin position="8"/>
        <end position="572"/>
    </location>
</feature>
<evidence type="ECO:0000256" key="1">
    <source>
        <dbReference type="SAM" id="Phobius"/>
    </source>
</evidence>
<feature type="transmembrane region" description="Helical" evidence="1">
    <location>
        <begin position="25"/>
        <end position="44"/>
    </location>
</feature>
<evidence type="ECO:0000313" key="3">
    <source>
        <dbReference type="EMBL" id="VAW67441.1"/>
    </source>
</evidence>
<feature type="transmembrane region" description="Helical" evidence="1">
    <location>
        <begin position="64"/>
        <end position="83"/>
    </location>
</feature>
<accession>A0A3B0XIG7</accession>
<feature type="transmembrane region" description="Helical" evidence="1">
    <location>
        <begin position="480"/>
        <end position="500"/>
    </location>
</feature>
<reference evidence="3" key="1">
    <citation type="submission" date="2018-06" db="EMBL/GenBank/DDBJ databases">
        <authorList>
            <person name="Zhirakovskaya E."/>
        </authorList>
    </citation>
    <scope>NUCLEOTIDE SEQUENCE</scope>
</reference>
<keyword evidence="1" id="KW-1133">Transmembrane helix</keyword>